<protein>
    <submittedName>
        <fullName evidence="1">Uncharacterized protein</fullName>
    </submittedName>
</protein>
<dbReference type="EMBL" id="JASCZI010091115">
    <property type="protein sequence ID" value="MED6149027.1"/>
    <property type="molecule type" value="Genomic_DNA"/>
</dbReference>
<evidence type="ECO:0000313" key="2">
    <source>
        <dbReference type="Proteomes" id="UP001341840"/>
    </source>
</evidence>
<proteinExistence type="predicted"/>
<evidence type="ECO:0000313" key="1">
    <source>
        <dbReference type="EMBL" id="MED6149027.1"/>
    </source>
</evidence>
<accession>A0ABU6TJS7</accession>
<organism evidence="1 2">
    <name type="scientific">Stylosanthes scabra</name>
    <dbReference type="NCBI Taxonomy" id="79078"/>
    <lineage>
        <taxon>Eukaryota</taxon>
        <taxon>Viridiplantae</taxon>
        <taxon>Streptophyta</taxon>
        <taxon>Embryophyta</taxon>
        <taxon>Tracheophyta</taxon>
        <taxon>Spermatophyta</taxon>
        <taxon>Magnoliopsida</taxon>
        <taxon>eudicotyledons</taxon>
        <taxon>Gunneridae</taxon>
        <taxon>Pentapetalae</taxon>
        <taxon>rosids</taxon>
        <taxon>fabids</taxon>
        <taxon>Fabales</taxon>
        <taxon>Fabaceae</taxon>
        <taxon>Papilionoideae</taxon>
        <taxon>50 kb inversion clade</taxon>
        <taxon>dalbergioids sensu lato</taxon>
        <taxon>Dalbergieae</taxon>
        <taxon>Pterocarpus clade</taxon>
        <taxon>Stylosanthes</taxon>
    </lineage>
</organism>
<sequence length="149" mass="16836">MGGLRGFHDGCFVQKSWEGGAVFWEFQSGVIRGRGATVFLKLSKIMKNSWKGPLRIENDIEKAKEDIGSKGFMKRSQKAKNKAPCARTTPSCVRTVPWEHLGRVFVKHVRSHTPLVCPHESETKVDIFIDRVSARPTRVSAWSRLAEIK</sequence>
<gene>
    <name evidence="1" type="ORF">PIB30_058586</name>
</gene>
<dbReference type="Proteomes" id="UP001341840">
    <property type="component" value="Unassembled WGS sequence"/>
</dbReference>
<reference evidence="1 2" key="1">
    <citation type="journal article" date="2023" name="Plants (Basel)">
        <title>Bridging the Gap: Combining Genomics and Transcriptomics Approaches to Understand Stylosanthes scabra, an Orphan Legume from the Brazilian Caatinga.</title>
        <authorList>
            <person name="Ferreira-Neto J.R.C."/>
            <person name="da Silva M.D."/>
            <person name="Binneck E."/>
            <person name="de Melo N.F."/>
            <person name="da Silva R.H."/>
            <person name="de Melo A.L.T.M."/>
            <person name="Pandolfi V."/>
            <person name="Bustamante F.O."/>
            <person name="Brasileiro-Vidal A.C."/>
            <person name="Benko-Iseppon A.M."/>
        </authorList>
    </citation>
    <scope>NUCLEOTIDE SEQUENCE [LARGE SCALE GENOMIC DNA]</scope>
    <source>
        <tissue evidence="1">Leaves</tissue>
    </source>
</reference>
<keyword evidence="2" id="KW-1185">Reference proteome</keyword>
<comment type="caution">
    <text evidence="1">The sequence shown here is derived from an EMBL/GenBank/DDBJ whole genome shotgun (WGS) entry which is preliminary data.</text>
</comment>
<name>A0ABU6TJS7_9FABA</name>